<dbReference type="InterPro" id="IPR041413">
    <property type="entry name" value="MLTR_LBD"/>
</dbReference>
<accession>A0A917UE03</accession>
<reference evidence="2" key="2">
    <citation type="submission" date="2020-09" db="EMBL/GenBank/DDBJ databases">
        <authorList>
            <person name="Sun Q."/>
            <person name="Ohkuma M."/>
        </authorList>
    </citation>
    <scope>NUCLEOTIDE SEQUENCE</scope>
    <source>
        <strain evidence="2">JCM 19831</strain>
    </source>
</reference>
<dbReference type="Proteomes" id="UP000642070">
    <property type="component" value="Unassembled WGS sequence"/>
</dbReference>
<keyword evidence="3" id="KW-1185">Reference proteome</keyword>
<evidence type="ECO:0000259" key="1">
    <source>
        <dbReference type="Pfam" id="PF17765"/>
    </source>
</evidence>
<dbReference type="AlphaFoldDB" id="A0A917UE03"/>
<name>A0A917UE03_9ACTN</name>
<evidence type="ECO:0000313" key="3">
    <source>
        <dbReference type="Proteomes" id="UP000642070"/>
    </source>
</evidence>
<protein>
    <recommendedName>
        <fullName evidence="1">MmyB-like transcription regulator ligand binding domain-containing protein</fullName>
    </recommendedName>
</protein>
<organism evidence="2 3">
    <name type="scientific">Dactylosporangium sucinum</name>
    <dbReference type="NCBI Taxonomy" id="1424081"/>
    <lineage>
        <taxon>Bacteria</taxon>
        <taxon>Bacillati</taxon>
        <taxon>Actinomycetota</taxon>
        <taxon>Actinomycetes</taxon>
        <taxon>Micromonosporales</taxon>
        <taxon>Micromonosporaceae</taxon>
        <taxon>Dactylosporangium</taxon>
    </lineage>
</organism>
<comment type="caution">
    <text evidence="2">The sequence shown here is derived from an EMBL/GenBank/DDBJ whole genome shotgun (WGS) entry which is preliminary data.</text>
</comment>
<dbReference type="RefSeq" id="WP_190256441.1">
    <property type="nucleotide sequence ID" value="NZ_BMPI01000072.1"/>
</dbReference>
<dbReference type="Gene3D" id="3.30.450.180">
    <property type="match status" value="1"/>
</dbReference>
<feature type="domain" description="MmyB-like transcription regulator ligand binding" evidence="1">
    <location>
        <begin position="4"/>
        <end position="49"/>
    </location>
</feature>
<dbReference type="Pfam" id="PF17765">
    <property type="entry name" value="MLTR_LBD"/>
    <property type="match status" value="1"/>
</dbReference>
<sequence>MGPSKHKTVDHPAVGRITLDCDTLVVAADDLRITLYTAEPGTEHADRLALSVVLGARALIGLGPARHSVTGHRSCNR</sequence>
<dbReference type="EMBL" id="BMPI01000072">
    <property type="protein sequence ID" value="GGM76325.1"/>
    <property type="molecule type" value="Genomic_DNA"/>
</dbReference>
<evidence type="ECO:0000313" key="2">
    <source>
        <dbReference type="EMBL" id="GGM76325.1"/>
    </source>
</evidence>
<gene>
    <name evidence="2" type="ORF">GCM10007977_092260</name>
</gene>
<reference evidence="2" key="1">
    <citation type="journal article" date="2014" name="Int. J. Syst. Evol. Microbiol.">
        <title>Complete genome sequence of Corynebacterium casei LMG S-19264T (=DSM 44701T), isolated from a smear-ripened cheese.</title>
        <authorList>
            <consortium name="US DOE Joint Genome Institute (JGI-PGF)"/>
            <person name="Walter F."/>
            <person name="Albersmeier A."/>
            <person name="Kalinowski J."/>
            <person name="Ruckert C."/>
        </authorList>
    </citation>
    <scope>NUCLEOTIDE SEQUENCE</scope>
    <source>
        <strain evidence="2">JCM 19831</strain>
    </source>
</reference>
<proteinExistence type="predicted"/>